<name>A0AAV2HEG5_LYMST</name>
<evidence type="ECO:0000259" key="9">
    <source>
        <dbReference type="Pfam" id="PF23797"/>
    </source>
</evidence>
<protein>
    <recommendedName>
        <fullName evidence="5 6">Elongator complex protein 1</fullName>
    </recommendedName>
</protein>
<organism evidence="13 14">
    <name type="scientific">Lymnaea stagnalis</name>
    <name type="common">Great pond snail</name>
    <name type="synonym">Helix stagnalis</name>
    <dbReference type="NCBI Taxonomy" id="6523"/>
    <lineage>
        <taxon>Eukaryota</taxon>
        <taxon>Metazoa</taxon>
        <taxon>Spiralia</taxon>
        <taxon>Lophotrochozoa</taxon>
        <taxon>Mollusca</taxon>
        <taxon>Gastropoda</taxon>
        <taxon>Heterobranchia</taxon>
        <taxon>Euthyneura</taxon>
        <taxon>Panpulmonata</taxon>
        <taxon>Hygrophila</taxon>
        <taxon>Lymnaeoidea</taxon>
        <taxon>Lymnaeidae</taxon>
        <taxon>Lymnaea</taxon>
    </lineage>
</organism>
<accession>A0AAV2HEG5</accession>
<feature type="domain" description="ELP1 TPR" evidence="10">
    <location>
        <begin position="916"/>
        <end position="1075"/>
    </location>
</feature>
<evidence type="ECO:0000259" key="8">
    <source>
        <dbReference type="Pfam" id="PF04762"/>
    </source>
</evidence>
<feature type="domain" description="ELP1 alpha-solenoid" evidence="11">
    <location>
        <begin position="703"/>
        <end position="907"/>
    </location>
</feature>
<dbReference type="Pfam" id="PF23936">
    <property type="entry name" value="HB_ELP1"/>
    <property type="match status" value="1"/>
</dbReference>
<evidence type="ECO:0000256" key="1">
    <source>
        <dbReference type="ARBA" id="ARBA00005043"/>
    </source>
</evidence>
<comment type="function">
    <text evidence="6">Component of the elongator complex which is required for multiple tRNA modifications, including mcm5U (5-methoxycarbonylmethyl uridine), mcm5s2U (5-methoxycarbonylmethyl-2-thiouridine), and ncm5U (5-carbamoylmethyl uridine). The elongator complex catalyzes formation of carboxymethyluridine in the wobble base at position 34 in tRNAs.</text>
</comment>
<dbReference type="Gene3D" id="2.130.10.10">
    <property type="entry name" value="YVTN repeat-like/Quinoprotein amine dehydrogenase"/>
    <property type="match status" value="1"/>
</dbReference>
<dbReference type="InterPro" id="IPR056167">
    <property type="entry name" value="A-sol_ELP1"/>
</dbReference>
<reference evidence="13 14" key="1">
    <citation type="submission" date="2024-04" db="EMBL/GenBank/DDBJ databases">
        <authorList>
            <consortium name="Genoscope - CEA"/>
            <person name="William W."/>
        </authorList>
    </citation>
    <scope>NUCLEOTIDE SEQUENCE [LARGE SCALE GENOMIC DNA]</scope>
</reference>
<dbReference type="GO" id="GO:0005829">
    <property type="term" value="C:cytosol"/>
    <property type="evidence" value="ECO:0007669"/>
    <property type="project" value="TreeGrafter"/>
</dbReference>
<evidence type="ECO:0000256" key="6">
    <source>
        <dbReference type="PIRNR" id="PIRNR017233"/>
    </source>
</evidence>
<proteinExistence type="inferred from homology"/>
<comment type="subcellular location">
    <subcellularLocation>
        <location evidence="6">Cytoplasm</location>
    </subcellularLocation>
    <subcellularLocation>
        <location evidence="6">Nucleus</location>
    </subcellularLocation>
</comment>
<evidence type="ECO:0000256" key="7">
    <source>
        <dbReference type="SAM" id="MobiDB-lite"/>
    </source>
</evidence>
<feature type="domain" description="ELP1 first N-terminal beta-propeller" evidence="8">
    <location>
        <begin position="46"/>
        <end position="343"/>
    </location>
</feature>
<comment type="pathway">
    <text evidence="1">tRNA modification; 5-methoxycarbonylmethyl-2-thiouridine-tRNA biosynthesis.</text>
</comment>
<evidence type="ECO:0000256" key="4">
    <source>
        <dbReference type="ARBA" id="ARBA00022694"/>
    </source>
</evidence>
<feature type="domain" description="ELP1 N-terminal second beta-propeller" evidence="9">
    <location>
        <begin position="383"/>
        <end position="679"/>
    </location>
</feature>
<dbReference type="EMBL" id="CAXITT010000096">
    <property type="protein sequence ID" value="CAL1531752.1"/>
    <property type="molecule type" value="Genomic_DNA"/>
</dbReference>
<dbReference type="GO" id="GO:0000049">
    <property type="term" value="F:tRNA binding"/>
    <property type="evidence" value="ECO:0007669"/>
    <property type="project" value="TreeGrafter"/>
</dbReference>
<comment type="similarity">
    <text evidence="2 6">Belongs to the ELP1/IKA1 family.</text>
</comment>
<dbReference type="Pfam" id="PF04762">
    <property type="entry name" value="Beta-prop_ELP1_1st"/>
    <property type="match status" value="1"/>
</dbReference>
<evidence type="ECO:0000259" key="11">
    <source>
        <dbReference type="Pfam" id="PF23925"/>
    </source>
</evidence>
<dbReference type="InterPro" id="IPR056165">
    <property type="entry name" value="Beta-prop_ELP1_2nd"/>
</dbReference>
<dbReference type="Proteomes" id="UP001497497">
    <property type="component" value="Unassembled WGS sequence"/>
</dbReference>
<evidence type="ECO:0000256" key="3">
    <source>
        <dbReference type="ARBA" id="ARBA00022490"/>
    </source>
</evidence>
<dbReference type="PANTHER" id="PTHR12747">
    <property type="entry name" value="ELONGATOR COMPLEX PROTEIN 1"/>
    <property type="match status" value="1"/>
</dbReference>
<dbReference type="InterPro" id="IPR056166">
    <property type="entry name" value="TPR_ELP1"/>
</dbReference>
<evidence type="ECO:0000256" key="5">
    <source>
        <dbReference type="ARBA" id="ARBA00029535"/>
    </source>
</evidence>
<dbReference type="Pfam" id="PF23925">
    <property type="entry name" value="A-sol_ELP1"/>
    <property type="match status" value="1"/>
</dbReference>
<dbReference type="Pfam" id="PF23797">
    <property type="entry name" value="Beta-prop_ELP1_2nd"/>
    <property type="match status" value="1"/>
</dbReference>
<gene>
    <name evidence="13" type="ORF">GSLYS_00005847001</name>
</gene>
<evidence type="ECO:0000313" key="14">
    <source>
        <dbReference type="Proteomes" id="UP001497497"/>
    </source>
</evidence>
<dbReference type="SUPFAM" id="SSF69322">
    <property type="entry name" value="Tricorn protease domain 2"/>
    <property type="match status" value="1"/>
</dbReference>
<dbReference type="InterPro" id="IPR056169">
    <property type="entry name" value="HB_ELP1"/>
</dbReference>
<dbReference type="GO" id="GO:0002926">
    <property type="term" value="P:tRNA wobble base 5-methoxycarbonylmethyl-2-thiouridinylation"/>
    <property type="evidence" value="ECO:0007669"/>
    <property type="project" value="TreeGrafter"/>
</dbReference>
<keyword evidence="3 6" id="KW-0963">Cytoplasm</keyword>
<sequence>MRNLQLLDSRLVNDIPKIGDAKLFSLDPEQNIAYVATSSEVIAFNAQDKIIASKSIWDDEPCSPVGLQYLCDQQSLFLSTSDGRLCLWNLNNLEELECVGDVDSGITAEAWSPDLELIVITTGENKLLLISREFDVIVEVPMFPEHEGEESQVAVGWGKKETQFHGSAGKTAAKREEIQVQPVAEHDRGEPRISWRGDGQFFVISAIDPLTRGRFLYIWSRECVFQARSEPVNCLESSLFWKPSGSLIASVQRKEKTGGKEVVFFEKNGLRHGEFAIPVTADQSTVVKSLMWNQDSTILAIWLDNSSDTPHSILQLWTVNNYHWYLKQSLPVDKGIAAALWDAEYPNKMHVVTRAGVYLSLTWGWHVDRTRGRVDEDPCLVAVIDGVQLLVTPVRQMVIPPPMAAFTIALSSPARSVTFGPGTDSCGVAVLLSAGQIAVFRYKATVDEKDIVEKESCKLAAAGGDGFHSQCNMPSLDGIFEIKYSEPVEHTWLVTHLLWLCDDQFIFATSTLTASVLHHGHISREEKALVVSKSLPLQSFVYGMSTCENDQSVAVQLVNGEIFKYIPNENYVQPWLNCTGQAVRFPHPCSQMAVTCIGQEEVVLGLTDRFRFYINDTEVASNCTSFGLQKEFLIFTTFSHTLRCVSKSTKLKEIPKFSDSKSHPFDESVRRIERGSQIVAVVGNGTKVVLQMPRGNLETIHPRALVLSSIKHLLDNDRLLDAFMLMRTHRINLNLLHDHNPTHFVKTVDNFIQQINNPTHLNVFLTDLIEEDVTQTMYTVSYQHRATPSHVTLDSKVDRICDAFLQALQKLAEERYPKFDQTILTAHVRKCQPDLEKALLLVWNLYEKKTTQSSKSAEDALKYLLFLVDVHDMYNAALGLYNFDLVMMVAAKSQKDPKEYIPFLNHLRSLEDNFRYYTIDKHLEKYSHALEHIAKCGDEHFKELVTLVSEHKLHSKALSLFKPATSQFKHLATLYGNYLITKNRHDEAGIMFLKAEEWELALEAFRSARNWRQVFCMAARLDYSCNRISELAVKVAGELKSAQMYKDAATVYEEYAQDIEEAIVALIQGSQWEESLRLMHRYKRLDLIETHLKEAIEESWETIMDVLTSQRSQFDEYRKRLGVVRAEKEKAKNELDDGAEWNEAGADLFSDTTSMTGATVTSLASSNSSRSTIFSKTGSARTRRKAEHKKWSLKEGSANEEFALVDALGKLMVAVFNLKEEISSLVRVLIQFNYDQKAMRLQEFFNEILTSLDTAVSQIWIYNQSSGSNLSLGPNTTASCAAQAIQRGLKLTGGEEPLDPVLLIPPTINKDTRWKLHIASNQDR</sequence>
<keyword evidence="4" id="KW-0819">tRNA processing</keyword>
<keyword evidence="14" id="KW-1185">Reference proteome</keyword>
<dbReference type="GO" id="GO:0033588">
    <property type="term" value="C:elongator holoenzyme complex"/>
    <property type="evidence" value="ECO:0007669"/>
    <property type="project" value="InterPro"/>
</dbReference>
<dbReference type="PANTHER" id="PTHR12747:SF0">
    <property type="entry name" value="ELONGATOR COMPLEX PROTEIN 1"/>
    <property type="match status" value="1"/>
</dbReference>
<evidence type="ECO:0000256" key="2">
    <source>
        <dbReference type="ARBA" id="ARBA00006086"/>
    </source>
</evidence>
<keyword evidence="6" id="KW-0539">Nucleus</keyword>
<comment type="caution">
    <text evidence="13">The sequence shown here is derived from an EMBL/GenBank/DDBJ whole genome shotgun (WGS) entry which is preliminary data.</text>
</comment>
<dbReference type="InterPro" id="IPR015943">
    <property type="entry name" value="WD40/YVTN_repeat-like_dom_sf"/>
</dbReference>
<evidence type="ECO:0000259" key="10">
    <source>
        <dbReference type="Pfam" id="PF23878"/>
    </source>
</evidence>
<dbReference type="InterPro" id="IPR056164">
    <property type="entry name" value="Beta-prop_ELP1_1st"/>
</dbReference>
<dbReference type="Pfam" id="PF23878">
    <property type="entry name" value="TPR_ELP1"/>
    <property type="match status" value="1"/>
</dbReference>
<feature type="region of interest" description="Disordered" evidence="7">
    <location>
        <begin position="1170"/>
        <end position="1190"/>
    </location>
</feature>
<evidence type="ECO:0000259" key="12">
    <source>
        <dbReference type="Pfam" id="PF23936"/>
    </source>
</evidence>
<feature type="domain" description="ELP1 three-helical bundle" evidence="12">
    <location>
        <begin position="1086"/>
        <end position="1259"/>
    </location>
</feature>
<dbReference type="InterPro" id="IPR006849">
    <property type="entry name" value="Elp1"/>
</dbReference>
<evidence type="ECO:0000313" key="13">
    <source>
        <dbReference type="EMBL" id="CAL1531752.1"/>
    </source>
</evidence>
<dbReference type="PIRSF" id="PIRSF017233">
    <property type="entry name" value="IKAP"/>
    <property type="match status" value="1"/>
</dbReference>
<dbReference type="GO" id="GO:0005634">
    <property type="term" value="C:nucleus"/>
    <property type="evidence" value="ECO:0007669"/>
    <property type="project" value="UniProtKB-SubCell"/>
</dbReference>